<dbReference type="Gene3D" id="3.30.1950.10">
    <property type="entry name" value="wza like domain"/>
    <property type="match status" value="1"/>
</dbReference>
<dbReference type="AlphaFoldDB" id="S9R1G7"/>
<evidence type="ECO:0000313" key="8">
    <source>
        <dbReference type="Proteomes" id="UP000015347"/>
    </source>
</evidence>
<keyword evidence="8" id="KW-1185">Reference proteome</keyword>
<dbReference type="InterPro" id="IPR058781">
    <property type="entry name" value="HH_AprE-like"/>
</dbReference>
<dbReference type="GO" id="GO:0015159">
    <property type="term" value="F:polysaccharide transmembrane transporter activity"/>
    <property type="evidence" value="ECO:0007669"/>
    <property type="project" value="InterPro"/>
</dbReference>
<dbReference type="Pfam" id="PF25994">
    <property type="entry name" value="HH_AprE"/>
    <property type="match status" value="1"/>
</dbReference>
<comment type="caution">
    <text evidence="7">The sequence shown here is derived from an EMBL/GenBank/DDBJ whole genome shotgun (WGS) entry which is preliminary data.</text>
</comment>
<feature type="coiled-coil region" evidence="2">
    <location>
        <begin position="316"/>
        <end position="350"/>
    </location>
</feature>
<evidence type="ECO:0000259" key="5">
    <source>
        <dbReference type="Pfam" id="PF02563"/>
    </source>
</evidence>
<dbReference type="PANTHER" id="PTHR33619:SF3">
    <property type="entry name" value="POLYSACCHARIDE EXPORT PROTEIN GFCE-RELATED"/>
    <property type="match status" value="1"/>
</dbReference>
<feature type="compositionally biased region" description="Low complexity" evidence="3">
    <location>
        <begin position="399"/>
        <end position="411"/>
    </location>
</feature>
<dbReference type="STRING" id="1123237.Salmuc_05004"/>
<organism evidence="7 8">
    <name type="scientific">Salipiger mucosus DSM 16094</name>
    <dbReference type="NCBI Taxonomy" id="1123237"/>
    <lineage>
        <taxon>Bacteria</taxon>
        <taxon>Pseudomonadati</taxon>
        <taxon>Pseudomonadota</taxon>
        <taxon>Alphaproteobacteria</taxon>
        <taxon>Rhodobacterales</taxon>
        <taxon>Roseobacteraceae</taxon>
        <taxon>Salipiger</taxon>
    </lineage>
</organism>
<evidence type="ECO:0000256" key="2">
    <source>
        <dbReference type="SAM" id="Coils"/>
    </source>
</evidence>
<reference evidence="8" key="1">
    <citation type="journal article" date="2014" name="Stand. Genomic Sci.">
        <title>Genome sequence of the exopolysaccharide-producing Salipiger mucosus type strain (DSM 16094(T)), a moderately halophilic member of the Roseobacter clade.</title>
        <authorList>
            <person name="Riedel T."/>
            <person name="Spring S."/>
            <person name="Fiebig A."/>
            <person name="Petersen J."/>
            <person name="Kyrpides N.C."/>
            <person name="Goker M."/>
            <person name="Klenk H.P."/>
        </authorList>
    </citation>
    <scope>NUCLEOTIDE SEQUENCE [LARGE SCALE GENOMIC DNA]</scope>
    <source>
        <strain evidence="8">DSM 16094</strain>
    </source>
</reference>
<evidence type="ECO:0000256" key="4">
    <source>
        <dbReference type="SAM" id="SignalP"/>
    </source>
</evidence>
<evidence type="ECO:0000256" key="3">
    <source>
        <dbReference type="SAM" id="MobiDB-lite"/>
    </source>
</evidence>
<feature type="signal peptide" evidence="4">
    <location>
        <begin position="1"/>
        <end position="34"/>
    </location>
</feature>
<evidence type="ECO:0000259" key="6">
    <source>
        <dbReference type="Pfam" id="PF25994"/>
    </source>
</evidence>
<protein>
    <submittedName>
        <fullName evidence="7">Polysaccharide export protein</fullName>
    </submittedName>
</protein>
<dbReference type="InterPro" id="IPR003715">
    <property type="entry name" value="Poly_export_N"/>
</dbReference>
<evidence type="ECO:0000256" key="1">
    <source>
        <dbReference type="ARBA" id="ARBA00022729"/>
    </source>
</evidence>
<accession>S9R1G7</accession>
<feature type="region of interest" description="Disordered" evidence="3">
    <location>
        <begin position="380"/>
        <end position="419"/>
    </location>
</feature>
<keyword evidence="2" id="KW-0175">Coiled coil</keyword>
<dbReference type="Gene3D" id="3.10.560.10">
    <property type="entry name" value="Outer membrane lipoprotein wza domain like"/>
    <property type="match status" value="1"/>
</dbReference>
<dbReference type="PANTHER" id="PTHR33619">
    <property type="entry name" value="POLYSACCHARIDE EXPORT PROTEIN GFCE-RELATED"/>
    <property type="match status" value="1"/>
</dbReference>
<dbReference type="RefSeq" id="WP_020043053.1">
    <property type="nucleotide sequence ID" value="NZ_KE557273.1"/>
</dbReference>
<evidence type="ECO:0000313" key="7">
    <source>
        <dbReference type="EMBL" id="EPX85732.1"/>
    </source>
</evidence>
<dbReference type="InterPro" id="IPR049712">
    <property type="entry name" value="Poly_export"/>
</dbReference>
<gene>
    <name evidence="7" type="ORF">Salmuc_05004</name>
</gene>
<feature type="chain" id="PRO_5004555555" evidence="4">
    <location>
        <begin position="35"/>
        <end position="419"/>
    </location>
</feature>
<dbReference type="HOGENOM" id="CLU_037300_1_0_5"/>
<name>S9R1G7_9RHOB</name>
<feature type="domain" description="Polysaccharide export protein N-terminal" evidence="5">
    <location>
        <begin position="38"/>
        <end position="107"/>
    </location>
</feature>
<proteinExistence type="predicted"/>
<dbReference type="EMBL" id="APVH01000008">
    <property type="protein sequence ID" value="EPX85732.1"/>
    <property type="molecule type" value="Genomic_DNA"/>
</dbReference>
<dbReference type="Pfam" id="PF02563">
    <property type="entry name" value="Poly_export"/>
    <property type="match status" value="1"/>
</dbReference>
<sequence length="419" mass="44328">MTQDAAVPATSVPRASRRAALGLCLALAPLAAWAGTAVERGDVLRIEVMNAPEFSRLAPVDADGRIAMPVLGTIPVAGQEIDAIGTAIAEAFAARELLTSPVVLVEVASYRQVYVGGRVGQPGAIDFVPGMTARQAIIAAGGIGLAASAGAPGTEAALSALATRRAKAFALAQVIARIARLEAQLAGPAAAMPETEALPSLEPSDLESAAQSESALLADLRGRVAAREDHTDALLSLIDLEVDTLNRQAALQDSEAEVQQSEIDNARSLVERGLMPRPRLQELLREQSRLNRDRLDTSAFAARARQQSETVRFERVDAAADRRREVRLELQEARQQRAALEAEIEALDLRIMAAGLSPRTNSEPRLVIHRTRAGVATQFDAGMDDPIKPGDVLDISLDPPAARPGRAATPASLPLPEQP</sequence>
<feature type="domain" description="AprE-like long alpha-helical hairpin" evidence="6">
    <location>
        <begin position="169"/>
        <end position="347"/>
    </location>
</feature>
<keyword evidence="1 4" id="KW-0732">Signal</keyword>
<dbReference type="Proteomes" id="UP000015347">
    <property type="component" value="Unassembled WGS sequence"/>
</dbReference>
<dbReference type="eggNOG" id="COG1596">
    <property type="taxonomic scope" value="Bacteria"/>
</dbReference>